<reference evidence="3 4" key="1">
    <citation type="submission" date="2018-02" db="EMBL/GenBank/DDBJ databases">
        <title>Bacteriophage NCPPB3778 and a type I-E CRISPR drive the evolution of the US Biological Select Agent, Rathayibacter toxicus.</title>
        <authorList>
            <person name="Davis E.W.II."/>
            <person name="Tabima J.F."/>
            <person name="Weisberg A.J."/>
            <person name="Lopes L.D."/>
            <person name="Wiseman M.S."/>
            <person name="Wiseman M.S."/>
            <person name="Pupko T."/>
            <person name="Belcher M.S."/>
            <person name="Sechler A.J."/>
            <person name="Tancos M.A."/>
            <person name="Schroeder B.K."/>
            <person name="Murray T.D."/>
            <person name="Luster D.G."/>
            <person name="Schneider W.L."/>
            <person name="Rogers E."/>
            <person name="Andreote F.D."/>
            <person name="Grunwald N.J."/>
            <person name="Putnam M.L."/>
            <person name="Chang J.H."/>
        </authorList>
    </citation>
    <scope>NUCLEOTIDE SEQUENCE [LARGE SCALE GENOMIC DNA]</scope>
    <source>
        <strain evidence="2 4">AY1D6</strain>
        <strain evidence="1 3">AY1I9</strain>
    </source>
</reference>
<comment type="caution">
    <text evidence="1">The sequence shown here is derived from an EMBL/GenBank/DDBJ whole genome shotgun (WGS) entry which is preliminary data.</text>
</comment>
<dbReference type="Proteomes" id="UP000239698">
    <property type="component" value="Unassembled WGS sequence"/>
</dbReference>
<protein>
    <submittedName>
        <fullName evidence="1">Uncharacterized protein</fullName>
    </submittedName>
</protein>
<organism evidence="1 3">
    <name type="scientific">Rathayibacter rathayi</name>
    <name type="common">Corynebacterium rathayi</name>
    <dbReference type="NCBI Taxonomy" id="33887"/>
    <lineage>
        <taxon>Bacteria</taxon>
        <taxon>Bacillati</taxon>
        <taxon>Actinomycetota</taxon>
        <taxon>Actinomycetes</taxon>
        <taxon>Micrococcales</taxon>
        <taxon>Microbacteriaceae</taxon>
        <taxon>Rathayibacter</taxon>
    </lineage>
</organism>
<evidence type="ECO:0000313" key="1">
    <source>
        <dbReference type="EMBL" id="PPF11729.1"/>
    </source>
</evidence>
<evidence type="ECO:0000313" key="3">
    <source>
        <dbReference type="Proteomes" id="UP000237881"/>
    </source>
</evidence>
<keyword evidence="4" id="KW-1185">Reference proteome</keyword>
<evidence type="ECO:0000313" key="4">
    <source>
        <dbReference type="Proteomes" id="UP000239698"/>
    </source>
</evidence>
<proteinExistence type="predicted"/>
<dbReference type="EMBL" id="PSUL01000030">
    <property type="protein sequence ID" value="PPF11729.1"/>
    <property type="molecule type" value="Genomic_DNA"/>
</dbReference>
<accession>A0ABD6W6A1</accession>
<sequence>MYSPSDFLYQTSGFPFCRIEMRWAFVSTPDSVPFFTSPSSPWIVPSEFWNTRSAEVLTATTLMAFAEFFTGPDVLPVLAS</sequence>
<gene>
    <name evidence="1" type="ORF">C5C04_11625</name>
    <name evidence="2" type="ORF">C5C40_09795</name>
</gene>
<evidence type="ECO:0000313" key="2">
    <source>
        <dbReference type="EMBL" id="PPH76043.1"/>
    </source>
</evidence>
<dbReference type="Proteomes" id="UP000237881">
    <property type="component" value="Unassembled WGS sequence"/>
</dbReference>
<dbReference type="EMBL" id="PSVT01000019">
    <property type="protein sequence ID" value="PPH76043.1"/>
    <property type="molecule type" value="Genomic_DNA"/>
</dbReference>
<name>A0ABD6W6A1_RATRA</name>
<dbReference type="AlphaFoldDB" id="A0ABD6W6A1"/>